<sequence length="121" mass="12086">MAVPLSGSDEQEASPTTMTKRITGAVKRFDMTQTVPVSGGIRRHPRGMRSTGAEDGSVGVAGWYGGGADMTAAVSSRCSRATASRHTGVRVVAGVLGLAAVVPGLGLFAFEPAAAAAPAAS</sequence>
<dbReference type="EMBL" id="OBDO01000006">
    <property type="protein sequence ID" value="SNX97349.1"/>
    <property type="molecule type" value="Genomic_DNA"/>
</dbReference>
<gene>
    <name evidence="2" type="ORF">SAMN06893097_106299</name>
</gene>
<organism evidence="2 3">
    <name type="scientific">Geodermatophilus sabuli</name>
    <dbReference type="NCBI Taxonomy" id="1564158"/>
    <lineage>
        <taxon>Bacteria</taxon>
        <taxon>Bacillati</taxon>
        <taxon>Actinomycetota</taxon>
        <taxon>Actinomycetes</taxon>
        <taxon>Geodermatophilales</taxon>
        <taxon>Geodermatophilaceae</taxon>
        <taxon>Geodermatophilus</taxon>
    </lineage>
</organism>
<evidence type="ECO:0000256" key="1">
    <source>
        <dbReference type="SAM" id="MobiDB-lite"/>
    </source>
</evidence>
<feature type="region of interest" description="Disordered" evidence="1">
    <location>
        <begin position="1"/>
        <end position="21"/>
    </location>
</feature>
<dbReference type="Proteomes" id="UP000219514">
    <property type="component" value="Unassembled WGS sequence"/>
</dbReference>
<protein>
    <submittedName>
        <fullName evidence="2">Uncharacterized protein</fullName>
    </submittedName>
</protein>
<evidence type="ECO:0000313" key="3">
    <source>
        <dbReference type="Proteomes" id="UP000219514"/>
    </source>
</evidence>
<name>A0A285EE14_9ACTN</name>
<reference evidence="2 3" key="1">
    <citation type="submission" date="2017-09" db="EMBL/GenBank/DDBJ databases">
        <authorList>
            <person name="Ehlers B."/>
            <person name="Leendertz F.H."/>
        </authorList>
    </citation>
    <scope>NUCLEOTIDE SEQUENCE [LARGE SCALE GENOMIC DNA]</scope>
    <source>
        <strain evidence="2 3">DSM 46844</strain>
    </source>
</reference>
<dbReference type="AlphaFoldDB" id="A0A285EE14"/>
<evidence type="ECO:0000313" key="2">
    <source>
        <dbReference type="EMBL" id="SNX97349.1"/>
    </source>
</evidence>
<keyword evidence="3" id="KW-1185">Reference proteome</keyword>
<proteinExistence type="predicted"/>
<accession>A0A285EE14</accession>